<dbReference type="AlphaFoldDB" id="A0A5B7CYJ9"/>
<gene>
    <name evidence="1" type="ORF">E2C01_007112</name>
</gene>
<name>A0A5B7CYJ9_PORTR</name>
<proteinExistence type="predicted"/>
<protein>
    <submittedName>
        <fullName evidence="1">Uncharacterized protein</fullName>
    </submittedName>
</protein>
<reference evidence="1 2" key="1">
    <citation type="submission" date="2019-05" db="EMBL/GenBank/DDBJ databases">
        <title>Another draft genome of Portunus trituberculatus and its Hox gene families provides insights of decapod evolution.</title>
        <authorList>
            <person name="Jeong J.-H."/>
            <person name="Song I."/>
            <person name="Kim S."/>
            <person name="Choi T."/>
            <person name="Kim D."/>
            <person name="Ryu S."/>
            <person name="Kim W."/>
        </authorList>
    </citation>
    <scope>NUCLEOTIDE SEQUENCE [LARGE SCALE GENOMIC DNA]</scope>
    <source>
        <tissue evidence="1">Muscle</tissue>
    </source>
</reference>
<organism evidence="1 2">
    <name type="scientific">Portunus trituberculatus</name>
    <name type="common">Swimming crab</name>
    <name type="synonym">Neptunus trituberculatus</name>
    <dbReference type="NCBI Taxonomy" id="210409"/>
    <lineage>
        <taxon>Eukaryota</taxon>
        <taxon>Metazoa</taxon>
        <taxon>Ecdysozoa</taxon>
        <taxon>Arthropoda</taxon>
        <taxon>Crustacea</taxon>
        <taxon>Multicrustacea</taxon>
        <taxon>Malacostraca</taxon>
        <taxon>Eumalacostraca</taxon>
        <taxon>Eucarida</taxon>
        <taxon>Decapoda</taxon>
        <taxon>Pleocyemata</taxon>
        <taxon>Brachyura</taxon>
        <taxon>Eubrachyura</taxon>
        <taxon>Portunoidea</taxon>
        <taxon>Portunidae</taxon>
        <taxon>Portuninae</taxon>
        <taxon>Portunus</taxon>
    </lineage>
</organism>
<evidence type="ECO:0000313" key="2">
    <source>
        <dbReference type="Proteomes" id="UP000324222"/>
    </source>
</evidence>
<accession>A0A5B7CYJ9</accession>
<sequence length="156" mass="17532">MNNNEFGQLIFSTRITSLWPRQKNPSLVNSDNLNSTRCNGPVKLSLPPSTPRPPVPQKSSILLLLLFCSPLAQRWRSMSQVTVSYLGHLTDSLPILYNDQEPHSSHGPHFRHRSLPVSALLAPPPSIFNPCIDLDRSFPNSSALPWDHKHISNMYS</sequence>
<keyword evidence="2" id="KW-1185">Reference proteome</keyword>
<comment type="caution">
    <text evidence="1">The sequence shown here is derived from an EMBL/GenBank/DDBJ whole genome shotgun (WGS) entry which is preliminary data.</text>
</comment>
<dbReference type="Proteomes" id="UP000324222">
    <property type="component" value="Unassembled WGS sequence"/>
</dbReference>
<dbReference type="EMBL" id="VSRR010000345">
    <property type="protein sequence ID" value="MPC14348.1"/>
    <property type="molecule type" value="Genomic_DNA"/>
</dbReference>
<evidence type="ECO:0000313" key="1">
    <source>
        <dbReference type="EMBL" id="MPC14348.1"/>
    </source>
</evidence>